<proteinExistence type="predicted"/>
<evidence type="ECO:0000256" key="1">
    <source>
        <dbReference type="SAM" id="MobiDB-lite"/>
    </source>
</evidence>
<protein>
    <submittedName>
        <fullName evidence="2">Uncharacterized protein</fullName>
    </submittedName>
</protein>
<evidence type="ECO:0000313" key="3">
    <source>
        <dbReference type="Proteomes" id="UP001054889"/>
    </source>
</evidence>
<dbReference type="Proteomes" id="UP001054889">
    <property type="component" value="Unassembled WGS sequence"/>
</dbReference>
<reference evidence="2" key="2">
    <citation type="submission" date="2021-12" db="EMBL/GenBank/DDBJ databases">
        <title>Resequencing data analysis of finger millet.</title>
        <authorList>
            <person name="Hatakeyama M."/>
            <person name="Aluri S."/>
            <person name="Balachadran M.T."/>
            <person name="Sivarajan S.R."/>
            <person name="Poveda L."/>
            <person name="Shimizu-Inatsugi R."/>
            <person name="Schlapbach R."/>
            <person name="Sreeman S.M."/>
            <person name="Shimizu K.K."/>
        </authorList>
    </citation>
    <scope>NUCLEOTIDE SEQUENCE</scope>
</reference>
<dbReference type="AlphaFoldDB" id="A0AAV5EYT4"/>
<reference evidence="2" key="1">
    <citation type="journal article" date="2018" name="DNA Res.">
        <title>Multiple hybrid de novo genome assembly of finger millet, an orphan allotetraploid crop.</title>
        <authorList>
            <person name="Hatakeyama M."/>
            <person name="Aluri S."/>
            <person name="Balachadran M.T."/>
            <person name="Sivarajan S.R."/>
            <person name="Patrignani A."/>
            <person name="Gruter S."/>
            <person name="Poveda L."/>
            <person name="Shimizu-Inatsugi R."/>
            <person name="Baeten J."/>
            <person name="Francoijs K.J."/>
            <person name="Nataraja K.N."/>
            <person name="Reddy Y.A.N."/>
            <person name="Phadnis S."/>
            <person name="Ravikumar R.L."/>
            <person name="Schlapbach R."/>
            <person name="Sreeman S.M."/>
            <person name="Shimizu K.K."/>
        </authorList>
    </citation>
    <scope>NUCLEOTIDE SEQUENCE</scope>
</reference>
<keyword evidence="3" id="KW-1185">Reference proteome</keyword>
<organism evidence="2 3">
    <name type="scientific">Eleusine coracana subsp. coracana</name>
    <dbReference type="NCBI Taxonomy" id="191504"/>
    <lineage>
        <taxon>Eukaryota</taxon>
        <taxon>Viridiplantae</taxon>
        <taxon>Streptophyta</taxon>
        <taxon>Embryophyta</taxon>
        <taxon>Tracheophyta</taxon>
        <taxon>Spermatophyta</taxon>
        <taxon>Magnoliopsida</taxon>
        <taxon>Liliopsida</taxon>
        <taxon>Poales</taxon>
        <taxon>Poaceae</taxon>
        <taxon>PACMAD clade</taxon>
        <taxon>Chloridoideae</taxon>
        <taxon>Cynodonteae</taxon>
        <taxon>Eleusininae</taxon>
        <taxon>Eleusine</taxon>
    </lineage>
</organism>
<feature type="region of interest" description="Disordered" evidence="1">
    <location>
        <begin position="1"/>
        <end position="83"/>
    </location>
</feature>
<accession>A0AAV5EYT4</accession>
<name>A0AAV5EYT4_ELECO</name>
<dbReference type="EMBL" id="BQKI01000079">
    <property type="protein sequence ID" value="GJN27702.1"/>
    <property type="molecule type" value="Genomic_DNA"/>
</dbReference>
<sequence length="83" mass="8480">MAVRRHALSARRLAVPARRPPPPNPRLGHAHRLTPHGVGESGNGESGSEVGTQESGSGLGSLGEVGCAMRKTGGGPQPTRPTL</sequence>
<comment type="caution">
    <text evidence="2">The sequence shown here is derived from an EMBL/GenBank/DDBJ whole genome shotgun (WGS) entry which is preliminary data.</text>
</comment>
<evidence type="ECO:0000313" key="2">
    <source>
        <dbReference type="EMBL" id="GJN27702.1"/>
    </source>
</evidence>
<gene>
    <name evidence="2" type="primary">gb15745</name>
    <name evidence="2" type="ORF">PR202_gb15745</name>
</gene>